<feature type="compositionally biased region" description="Low complexity" evidence="1">
    <location>
        <begin position="205"/>
        <end position="216"/>
    </location>
</feature>
<feature type="compositionally biased region" description="Polar residues" evidence="1">
    <location>
        <begin position="1566"/>
        <end position="1595"/>
    </location>
</feature>
<feature type="compositionally biased region" description="Polar residues" evidence="1">
    <location>
        <begin position="2256"/>
        <end position="2275"/>
    </location>
</feature>
<accession>A0A7R9NWP6</accession>
<feature type="compositionally biased region" description="Polar residues" evidence="1">
    <location>
        <begin position="1779"/>
        <end position="1789"/>
    </location>
</feature>
<evidence type="ECO:0000256" key="2">
    <source>
        <dbReference type="SAM" id="Phobius"/>
    </source>
</evidence>
<feature type="compositionally biased region" description="Basic and acidic residues" evidence="1">
    <location>
        <begin position="2276"/>
        <end position="2286"/>
    </location>
</feature>
<feature type="compositionally biased region" description="Polar residues" evidence="1">
    <location>
        <begin position="1232"/>
        <end position="1250"/>
    </location>
</feature>
<feature type="compositionally biased region" description="Basic and acidic residues" evidence="1">
    <location>
        <begin position="2164"/>
        <end position="2174"/>
    </location>
</feature>
<feature type="compositionally biased region" description="Polar residues" evidence="1">
    <location>
        <begin position="723"/>
        <end position="738"/>
    </location>
</feature>
<feature type="compositionally biased region" description="Polar residues" evidence="1">
    <location>
        <begin position="827"/>
        <end position="836"/>
    </location>
</feature>
<feature type="compositionally biased region" description="Low complexity" evidence="1">
    <location>
        <begin position="1399"/>
        <end position="1416"/>
    </location>
</feature>
<feature type="compositionally biased region" description="Polar residues" evidence="1">
    <location>
        <begin position="1368"/>
        <end position="1385"/>
    </location>
</feature>
<feature type="compositionally biased region" description="Basic and acidic residues" evidence="1">
    <location>
        <begin position="1270"/>
        <end position="1294"/>
    </location>
</feature>
<feature type="region of interest" description="Disordered" evidence="1">
    <location>
        <begin position="625"/>
        <end position="658"/>
    </location>
</feature>
<feature type="compositionally biased region" description="Polar residues" evidence="1">
    <location>
        <begin position="771"/>
        <end position="784"/>
    </location>
</feature>
<feature type="compositionally biased region" description="Low complexity" evidence="1">
    <location>
        <begin position="1769"/>
        <end position="1778"/>
    </location>
</feature>
<feature type="compositionally biased region" description="Basic and acidic residues" evidence="1">
    <location>
        <begin position="3019"/>
        <end position="3060"/>
    </location>
</feature>
<feature type="compositionally biased region" description="Polar residues" evidence="1">
    <location>
        <begin position="1119"/>
        <end position="1135"/>
    </location>
</feature>
<feature type="compositionally biased region" description="Basic and acidic residues" evidence="1">
    <location>
        <begin position="3357"/>
        <end position="3367"/>
    </location>
</feature>
<feature type="compositionally biased region" description="Polar residues" evidence="1">
    <location>
        <begin position="1295"/>
        <end position="1317"/>
    </location>
</feature>
<feature type="compositionally biased region" description="Basic and acidic residues" evidence="1">
    <location>
        <begin position="2927"/>
        <end position="2939"/>
    </location>
</feature>
<feature type="compositionally biased region" description="Basic and acidic residues" evidence="1">
    <location>
        <begin position="1552"/>
        <end position="1564"/>
    </location>
</feature>
<feature type="region of interest" description="Disordered" evidence="1">
    <location>
        <begin position="687"/>
        <end position="904"/>
    </location>
</feature>
<feature type="transmembrane region" description="Helical" evidence="2">
    <location>
        <begin position="3636"/>
        <end position="3654"/>
    </location>
</feature>
<feature type="compositionally biased region" description="Basic and acidic residues" evidence="1">
    <location>
        <begin position="2347"/>
        <end position="2366"/>
    </location>
</feature>
<feature type="compositionally biased region" description="Basic and acidic residues" evidence="1">
    <location>
        <begin position="234"/>
        <end position="245"/>
    </location>
</feature>
<feature type="region of interest" description="Disordered" evidence="1">
    <location>
        <begin position="2919"/>
        <end position="2941"/>
    </location>
</feature>
<dbReference type="Pfam" id="PF12510">
    <property type="entry name" value="Smoothelin"/>
    <property type="match status" value="1"/>
</dbReference>
<feature type="compositionally biased region" description="Basic and acidic residues" evidence="1">
    <location>
        <begin position="1173"/>
        <end position="1182"/>
    </location>
</feature>
<feature type="compositionally biased region" description="Polar residues" evidence="1">
    <location>
        <begin position="2007"/>
        <end position="2016"/>
    </location>
</feature>
<feature type="region of interest" description="Disordered" evidence="1">
    <location>
        <begin position="3252"/>
        <end position="3440"/>
    </location>
</feature>
<feature type="region of interest" description="Disordered" evidence="1">
    <location>
        <begin position="234"/>
        <end position="260"/>
    </location>
</feature>
<feature type="region of interest" description="Disordered" evidence="1">
    <location>
        <begin position="287"/>
        <end position="391"/>
    </location>
</feature>
<feature type="region of interest" description="Disordered" evidence="1">
    <location>
        <begin position="2007"/>
        <end position="2117"/>
    </location>
</feature>
<feature type="compositionally biased region" description="Basic and acidic residues" evidence="1">
    <location>
        <begin position="2989"/>
        <end position="3011"/>
    </location>
</feature>
<feature type="region of interest" description="Disordered" evidence="1">
    <location>
        <begin position="2977"/>
        <end position="3149"/>
    </location>
</feature>
<feature type="compositionally biased region" description="Acidic residues" evidence="1">
    <location>
        <begin position="2571"/>
        <end position="2581"/>
    </location>
</feature>
<feature type="region of interest" description="Disordered" evidence="1">
    <location>
        <begin position="83"/>
        <end position="105"/>
    </location>
</feature>
<feature type="compositionally biased region" description="Basic and acidic residues" evidence="1">
    <location>
        <begin position="1799"/>
        <end position="1825"/>
    </location>
</feature>
<feature type="compositionally biased region" description="Basic and acidic residues" evidence="1">
    <location>
        <begin position="3317"/>
        <end position="3329"/>
    </location>
</feature>
<feature type="compositionally biased region" description="Polar residues" evidence="1">
    <location>
        <begin position="2473"/>
        <end position="2487"/>
    </location>
</feature>
<feature type="compositionally biased region" description="Basic and acidic residues" evidence="1">
    <location>
        <begin position="1866"/>
        <end position="1879"/>
    </location>
</feature>
<feature type="compositionally biased region" description="Polar residues" evidence="1">
    <location>
        <begin position="2847"/>
        <end position="2856"/>
    </location>
</feature>
<feature type="compositionally biased region" description="Polar residues" evidence="1">
    <location>
        <begin position="1531"/>
        <end position="1550"/>
    </location>
</feature>
<feature type="region of interest" description="Disordered" evidence="1">
    <location>
        <begin position="1361"/>
        <end position="1837"/>
    </location>
</feature>
<dbReference type="EMBL" id="OE002640">
    <property type="protein sequence ID" value="CAD7459072.1"/>
    <property type="molecule type" value="Genomic_DNA"/>
</dbReference>
<feature type="compositionally biased region" description="Basic and acidic residues" evidence="1">
    <location>
        <begin position="2512"/>
        <end position="2555"/>
    </location>
</feature>
<dbReference type="InterPro" id="IPR022189">
    <property type="entry name" value="SMTN"/>
</dbReference>
<feature type="compositionally biased region" description="Polar residues" evidence="1">
    <location>
        <begin position="1326"/>
        <end position="1338"/>
    </location>
</feature>
<feature type="compositionally biased region" description="Polar residues" evidence="1">
    <location>
        <begin position="1696"/>
        <end position="1705"/>
    </location>
</feature>
<feature type="compositionally biased region" description="Polar residues" evidence="1">
    <location>
        <begin position="1619"/>
        <end position="1628"/>
    </location>
</feature>
<organism evidence="4">
    <name type="scientific">Timema tahoe</name>
    <dbReference type="NCBI Taxonomy" id="61484"/>
    <lineage>
        <taxon>Eukaryota</taxon>
        <taxon>Metazoa</taxon>
        <taxon>Ecdysozoa</taxon>
        <taxon>Arthropoda</taxon>
        <taxon>Hexapoda</taxon>
        <taxon>Insecta</taxon>
        <taxon>Pterygota</taxon>
        <taxon>Neoptera</taxon>
        <taxon>Polyneoptera</taxon>
        <taxon>Phasmatodea</taxon>
        <taxon>Timematodea</taxon>
        <taxon>Timematoidea</taxon>
        <taxon>Timematidae</taxon>
        <taxon>Timema</taxon>
    </lineage>
</organism>
<feature type="compositionally biased region" description="Basic and acidic residues" evidence="1">
    <location>
        <begin position="3379"/>
        <end position="3400"/>
    </location>
</feature>
<gene>
    <name evidence="4" type="ORF">TTEB3V08_LOCUS7040</name>
</gene>
<feature type="region of interest" description="Disordered" evidence="1">
    <location>
        <begin position="924"/>
        <end position="990"/>
    </location>
</feature>
<feature type="compositionally biased region" description="Basic and acidic residues" evidence="1">
    <location>
        <begin position="3427"/>
        <end position="3437"/>
    </location>
</feature>
<keyword evidence="2" id="KW-0812">Transmembrane</keyword>
<feature type="compositionally biased region" description="Basic and acidic residues" evidence="1">
    <location>
        <begin position="1601"/>
        <end position="1618"/>
    </location>
</feature>
<feature type="compositionally biased region" description="Polar residues" evidence="1">
    <location>
        <begin position="295"/>
        <end position="336"/>
    </location>
</feature>
<feature type="compositionally biased region" description="Polar residues" evidence="1">
    <location>
        <begin position="2040"/>
        <end position="2049"/>
    </location>
</feature>
<feature type="compositionally biased region" description="Basic and acidic residues" evidence="1">
    <location>
        <begin position="707"/>
        <end position="717"/>
    </location>
</feature>
<evidence type="ECO:0000313" key="4">
    <source>
        <dbReference type="EMBL" id="CAD7459072.1"/>
    </source>
</evidence>
<keyword evidence="2" id="KW-1133">Transmembrane helix</keyword>
<feature type="compositionally biased region" description="Basic and acidic residues" evidence="1">
    <location>
        <begin position="3277"/>
        <end position="3307"/>
    </location>
</feature>
<feature type="region of interest" description="Disordered" evidence="1">
    <location>
        <begin position="2436"/>
        <end position="2856"/>
    </location>
</feature>
<feature type="compositionally biased region" description="Basic and acidic residues" evidence="1">
    <location>
        <begin position="880"/>
        <end position="894"/>
    </location>
</feature>
<feature type="compositionally biased region" description="Low complexity" evidence="1">
    <location>
        <begin position="352"/>
        <end position="391"/>
    </location>
</feature>
<feature type="region of interest" description="Disordered" evidence="1">
    <location>
        <begin position="172"/>
        <end position="218"/>
    </location>
</feature>
<evidence type="ECO:0000256" key="1">
    <source>
        <dbReference type="SAM" id="MobiDB-lite"/>
    </source>
</evidence>
<reference evidence="4" key="1">
    <citation type="submission" date="2020-11" db="EMBL/GenBank/DDBJ databases">
        <authorList>
            <person name="Tran Van P."/>
        </authorList>
    </citation>
    <scope>NUCLEOTIDE SEQUENCE</scope>
</reference>
<feature type="compositionally biased region" description="Basic and acidic residues" evidence="1">
    <location>
        <begin position="2728"/>
        <end position="2744"/>
    </location>
</feature>
<proteinExistence type="predicted"/>
<feature type="compositionally biased region" description="Polar residues" evidence="1">
    <location>
        <begin position="2644"/>
        <end position="2661"/>
    </location>
</feature>
<feature type="compositionally biased region" description="Polar residues" evidence="1">
    <location>
        <begin position="2096"/>
        <end position="2117"/>
    </location>
</feature>
<feature type="compositionally biased region" description="Low complexity" evidence="1">
    <location>
        <begin position="3252"/>
        <end position="3273"/>
    </location>
</feature>
<feature type="region of interest" description="Disordered" evidence="1">
    <location>
        <begin position="2256"/>
        <end position="2383"/>
    </location>
</feature>
<name>A0A7R9NWP6_9NEOP</name>
<feature type="compositionally biased region" description="Acidic residues" evidence="1">
    <location>
        <begin position="2193"/>
        <end position="2204"/>
    </location>
</feature>
<feature type="region of interest" description="Disordered" evidence="1">
    <location>
        <begin position="2130"/>
        <end position="2222"/>
    </location>
</feature>
<feature type="region of interest" description="Disordered" evidence="1">
    <location>
        <begin position="1089"/>
        <end position="1338"/>
    </location>
</feature>
<feature type="transmembrane region" description="Helical" evidence="2">
    <location>
        <begin position="3610"/>
        <end position="3629"/>
    </location>
</feature>
<feature type="compositionally biased region" description="Basic and acidic residues" evidence="1">
    <location>
        <begin position="3077"/>
        <end position="3094"/>
    </location>
</feature>
<feature type="compositionally biased region" description="Basic and acidic residues" evidence="1">
    <location>
        <begin position="2759"/>
        <end position="2769"/>
    </location>
</feature>
<sequence>MARHPPKGAARLSERLKYKIEHIGCNKRWPDWSERATERARLKDRTGSIFQARAQPVWPNPNNSHHGPRACIARYPQSYTTRRGGYESPDLTLRSPPKVGKGVHDAVPDTMVGLGRSVVITERWERWQQTEDFGRKKEIRARMYKLREQRLKEFYTTGEVLHDVLSSTSSLDDSSAVRQVKSGGSNTRYHSSSDISSSQKKDQVVSKNSSYTTSSSIRHADSLSDDSFLTLKSKEIRDSESPTREFHKRQEKNVSDDDGYWRVVQESSSGAYEESGTIRDGVETTIHSKYKTEQSRTAGDSTDGLSTTTRAASSQEKANIPSDGNSQNESSVSSCVVQKGGDIGGDLISSNSTSQFGKWSSTSSSSFVTQGQQQEQMSSSSSSSRAISSSIQNGQDISSHYILDSSNSAKDDSSLIKELSTSVSEIGQNIIDVSSKRVTQRSQTSDFIIDENLIISECDRVSTTGQNTNVSTSIDRSPLIDKNTIIDFNISINDTFTTGTSVSEEKSSKVVEQKIMSELHKLDSFLSTQNATDSTPVSPHDARDSASWTIVSSTSKHRNCQDVPDQGIIDEFVFRSGNADNIKDTTNLQSKEFIDQEKNSSLIVTNEKVLIDKETKIYVDGTPQKIVHNTGKSPTEELKGTSNRTSNQETTTAKPTEGQYITTYKQDYTNKRISVDVSPTHEAFARSLRASPEHGTPNSTRSSSKVSLDRSSPEKSPSKSPYRNRTSADNSLSSPNRSSPEKSTVRPSSARSSPEKINKTYPSRISPEKTGPTNISSQKTQSIFSPDKISSPRLSPDKFTASNSERTVPGRISPEKYINKVPATRVSPESTTTSARLSPDRKSPQKDTINKTDRSSPARRSPEKMMPDSEPNTQTGKLQRQPERRVSSADRPRESSAVYSPTRKLSDSTRITITNKDINVQTASVKERRKFSSGATRSSTKKRSSTPGVSPSLSPSREDDVNLRVRQSRPRSRGSSKSTTDTEDSDYETKGFENVNEVKLDKQLKKQPCLINTKPNKEYVNSTKKSEEAEITTFDDENYELEINRKLSHHHVSDDKEQTYLTSPCDNTSELVNKPFVNVNITKPKALNSTTVKPHKMPSQDVITTEKPHAIDKVLSPNKYPNTTPEATVRSTQSSPERKIPARQNESPKSVLDKLTRDKSPEYSSEGSLIHEFSYKQNDEKSAFTQVKQKKDSHRESLDSSPERNNFTPIKVFKTTPETSSQENEPADETKTSPSTAKSPVQQSSVTFSSKKAEPLKTVCPIQKQGQDMPSDREPIKPDKPLSSRPEYFQEKDTSTQQYYKDTEQITTLENDESLSSCDYPKQNEKPSQLLQETSKPNIYNVVGEYPDNIEISPKGYVPAKYSRKPEMQNTKNFIENEIQESQKVSGKHDKTINKSRRSTSSDTKSSSVSPCSSSPERPKISTSTSRVEITLRPTPKGHLSKNYLPSNERPGKEIPVTGCESPQKRFTTTKQVPSPIRNKPKRSAMDSDETPDSSPERTPRGKIITKTPSKIRLLKPDKNNDAASRLPSKPSVTSVKTNTSPRSEQNTSAPIKKDKPFERKLSEKSIPSLSRVSDRPQNQRTNKVITRIPSSTDSSLRHGRAPEKPSEVSRSKKDIQKTTKLQTNVQYSVDIIPHKNYSVRKPESSPEGRSPSLSPERVIPSSSSRYPSYKRSPITSPERQIIPKTIKTVDDNRANIPTKTSQFPSPDRHTRIPIQGKHTKSPTSPRYPADIIRKPSDHISQISGQNKPKDTMDRPSPRTSHKPDSSRAHYSSPSSSPDRTQQRITRFTATVKVNPVDKNVDTAKETKLHKTRKSPDDIDDRSTDRSSTISSPETVKTAEDIVEELYENISEKRKLTEIHLDNLPEKRDLSPSDQEKDVPTLFTNKNNDYFESSTVINNRAHTLRQDTYDVNQHNEYITDDYDVDDVQDETPPEEFIVDDDSPVHLAPKLSSIPMRKQNLKPNQPYIEKSPLTKQIKSKPTAEKNTTVPRTKIIITTKSIPIKDVRNLNSRPISTKPTKEVSTVLHPRSEPRVPLRRDQSTASQSPRNVSTKDIKISRVNSDNNVIKHHITSPSKIQPKKQPSKSDVTVPSERNKISSVTAHTSSTRHQQPTTKNVTSVRSFGIKNTKSTTTIQRPGQKPMVSKEEPNRRPMSIAVASTKRTTVTKEKTADKKHLNTKKIVSTKEHNTSPFFSEDEQEVPDIVDSEDRERFSEQEDDETDQEYIKELEDLRQTEEQLYASKVTHIKNREDRLLSTTYNGNKTSDSLTAIQIQLPKSSRESSPEYSRRPLLTTDDEDSTGPRYADKVSEPDDDDDDDSPKKKPPAVFRKPILHPVPLNEEYTDEEEPDLRPTRKEHPVKLNKGEHYGEFPNSQTPIEKRHPDKIFDRPVQYVGTPKEDDKIFLQLEKVTDLDEESEPDEALKSVSVANRVSLFLEEAKKTTAPHKSPQLVEESKKPMDSPTSVRKAKLMFENIAHTQKSPVKSPQSPRKNIPDIVDRPSIFEVRRGGKVTSPVKDEDFIHQEREFTEKQDESNYYDHSRRTSHYTNDEKHTGEDIPIKPLVTKHKTSPTAPSDDEDDFDDAESFTQDEIKQSRRPSSTQEHPSDIKSRKPQTTAKLSNRSISPALKNNEYQHFLKDAAPIARKPSGTTRRPSYTSPEVSNEQIKSRDDLPSTKISSDTYTRRKPSFPDRVVSPKPHDVAPDQNISSDKHYNEKTLSSEHPVHRRPSTPSHKDYSHENKIPKETYSKHKPSSPERTTNFKPRAESPPRKISTDTIIRKISTPKEVPTEPFNKRQPTSSNKPREISPVNKISTATLTRRKPTSPDRSIEEPAKICTDTYSRGKPKYPEQTVDNSYGTYTKVRPSTKQESVGRFDTFTMKGKSIGKKVVLEDENKTISKDYISRKESSPVDVYSEPKKGYLQDTFSSRKHAHEDLSSDEDSSKRNNFILSKTVDNSFERIPDKFTEDSHFYADTDKEPTIGYLQDTFSSRKHARDDSQSDDDTTHGRDSLPRKIPDNICSAKIVDDFPEDRHFYPSKSRRDVSPADKDTSSIRRYSKEQPKDITTKQYSPTRKGASPTREISSKKEQSPARDYPRRDYSPSSKKSPSPSPTRKDFTHRASFSTNKDAITRRESAHRPENISSLRKDSLPKDKPKSLASKYLAKVEQKLPLKTVDVRPGGKFGVSLRQTNVTTSTLQRRQSGDVTKTKSCAPNGEEVIVEDIFDLELLEMMLERAVLYDERSAIRAQIRIVRRTMSESTTTTTTTTKTTKSTSSVEVTQRLSGREAPRSTGDRDSPRRRGSHERPDEAEPGRRPSSGYEPNTSDKTRAWRRSPERPGNAEPGRRPSSEYEPSISDKPQGRRVSHERPEDAVLGRRPSLGYEPNTSDKTRAWRRSPERPGDVEPGRRPSSGYEPNTSDKPRARKSSPITQRFFPEEGHRRPSQDEAVTLVKPSVEELKLAEGAQRNLRKVESLFLTCLWLWPSLRTEFSRWNLTRHIGSGSQYLGNKHLFGSSNPSWLCPPSVATHFTRAAGNLGTYGTVPTINPCRHRTTRKETLPWPASIGARIWLLLPRAAKAVFASEIFPQQKRSGARREDFAHKKDILYKRRTQDRSQSSAPAPCAPILFYGYIVYILSAPAPYAPILFHGYIVYILSAPAPYAPILFHRYIVYILSAPAPYAPILFHGYIVYILRKIHVEVVRATRLTPMQPVVHAYLNSFAIPALYAETLGTI</sequence>
<evidence type="ECO:0000259" key="3">
    <source>
        <dbReference type="Pfam" id="PF12510"/>
    </source>
</evidence>
<feature type="compositionally biased region" description="Polar residues" evidence="1">
    <location>
        <begin position="2609"/>
        <end position="2620"/>
    </location>
</feature>
<feature type="compositionally biased region" description="Basic and acidic residues" evidence="1">
    <location>
        <begin position="2027"/>
        <end position="2039"/>
    </location>
</feature>
<feature type="compositionally biased region" description="Basic and acidic residues" evidence="1">
    <location>
        <begin position="3123"/>
        <end position="3149"/>
    </location>
</feature>
<feature type="compositionally biased region" description="Basic and acidic residues" evidence="1">
    <location>
        <begin position="2819"/>
        <end position="2829"/>
    </location>
</feature>
<feature type="compositionally biased region" description="Basic and acidic residues" evidence="1">
    <location>
        <begin position="1748"/>
        <end position="1768"/>
    </location>
</feature>
<feature type="compositionally biased region" description="Basic and acidic residues" evidence="1">
    <location>
        <begin position="1189"/>
        <end position="1202"/>
    </location>
</feature>
<feature type="transmembrane region" description="Helical" evidence="2">
    <location>
        <begin position="3660"/>
        <end position="3684"/>
    </location>
</feature>
<feature type="compositionally biased region" description="Basic and acidic residues" evidence="1">
    <location>
        <begin position="1151"/>
        <end position="1161"/>
    </location>
</feature>
<feature type="compositionally biased region" description="Low complexity" evidence="1">
    <location>
        <begin position="1661"/>
        <end position="1674"/>
    </location>
</feature>
<protein>
    <recommendedName>
        <fullName evidence="3">Smoothelin domain-containing protein</fullName>
    </recommendedName>
</protein>
<feature type="domain" description="Smoothelin" evidence="3">
    <location>
        <begin position="3215"/>
        <end position="3250"/>
    </location>
</feature>
<feature type="compositionally biased region" description="Basic and acidic residues" evidence="1">
    <location>
        <begin position="838"/>
        <end position="867"/>
    </location>
</feature>
<keyword evidence="2" id="KW-0472">Membrane</keyword>
<feature type="compositionally biased region" description="Basic and acidic residues" evidence="1">
    <location>
        <begin position="2705"/>
        <end position="2719"/>
    </location>
</feature>
<feature type="compositionally biased region" description="Polar residues" evidence="1">
    <location>
        <begin position="640"/>
        <end position="658"/>
    </location>
</feature>
<feature type="region of interest" description="Disordered" evidence="1">
    <location>
        <begin position="1866"/>
        <end position="1885"/>
    </location>
</feature>